<gene>
    <name evidence="1" type="ORF">T03_8023</name>
</gene>
<reference evidence="1 2" key="1">
    <citation type="submission" date="2015-01" db="EMBL/GenBank/DDBJ databases">
        <title>Evolution of Trichinella species and genotypes.</title>
        <authorList>
            <person name="Korhonen P.K."/>
            <person name="Edoardo P."/>
            <person name="Giuseppe L.R."/>
            <person name="Gasser R.B."/>
        </authorList>
    </citation>
    <scope>NUCLEOTIDE SEQUENCE [LARGE SCALE GENOMIC DNA]</scope>
    <source>
        <strain evidence="1">ISS120</strain>
    </source>
</reference>
<proteinExistence type="predicted"/>
<dbReference type="AlphaFoldDB" id="A0A0V1CXL5"/>
<evidence type="ECO:0000313" key="2">
    <source>
        <dbReference type="Proteomes" id="UP000054653"/>
    </source>
</evidence>
<accession>A0A0V1CXL5</accession>
<protein>
    <submittedName>
        <fullName evidence="1">Uncharacterized protein</fullName>
    </submittedName>
</protein>
<evidence type="ECO:0000313" key="1">
    <source>
        <dbReference type="EMBL" id="KRY53981.1"/>
    </source>
</evidence>
<dbReference type="EMBL" id="JYDI01000076">
    <property type="protein sequence ID" value="KRY53981.1"/>
    <property type="molecule type" value="Genomic_DNA"/>
</dbReference>
<comment type="caution">
    <text evidence="1">The sequence shown here is derived from an EMBL/GenBank/DDBJ whole genome shotgun (WGS) entry which is preliminary data.</text>
</comment>
<organism evidence="1 2">
    <name type="scientific">Trichinella britovi</name>
    <name type="common">Parasitic roundworm</name>
    <dbReference type="NCBI Taxonomy" id="45882"/>
    <lineage>
        <taxon>Eukaryota</taxon>
        <taxon>Metazoa</taxon>
        <taxon>Ecdysozoa</taxon>
        <taxon>Nematoda</taxon>
        <taxon>Enoplea</taxon>
        <taxon>Dorylaimia</taxon>
        <taxon>Trichinellida</taxon>
        <taxon>Trichinellidae</taxon>
        <taxon>Trichinella</taxon>
    </lineage>
</organism>
<name>A0A0V1CXL5_TRIBR</name>
<dbReference type="Proteomes" id="UP000054653">
    <property type="component" value="Unassembled WGS sequence"/>
</dbReference>
<keyword evidence="2" id="KW-1185">Reference proteome</keyword>
<sequence length="87" mass="10551">MFNSWCDEENRNWINLFNSHAQIESDEIELSFSCCLRRRLLDLNYLDVDIAFLQIIKWYMLSKICQRQTISKPDSLVNNEQFRDMKI</sequence>